<dbReference type="InterPro" id="IPR013149">
    <property type="entry name" value="ADH-like_C"/>
</dbReference>
<keyword evidence="5" id="KW-0560">Oxidoreductase</keyword>
<protein>
    <submittedName>
        <fullName evidence="8">Secondary alcohol dehydrogenase (SADH1)</fullName>
    </submittedName>
</protein>
<dbReference type="SUPFAM" id="SSF50129">
    <property type="entry name" value="GroES-like"/>
    <property type="match status" value="1"/>
</dbReference>
<dbReference type="GO" id="GO:0046872">
    <property type="term" value="F:metal ion binding"/>
    <property type="evidence" value="ECO:0007669"/>
    <property type="project" value="UniProtKB-KW"/>
</dbReference>
<dbReference type="RefSeq" id="XP_001384580.1">
    <property type="nucleotide sequence ID" value="XM_001384543.1"/>
</dbReference>
<dbReference type="STRING" id="322104.A3LUA4"/>
<dbReference type="GeneID" id="4838558"/>
<comment type="cofactor">
    <cofactor evidence="1">
        <name>Zn(2+)</name>
        <dbReference type="ChEBI" id="CHEBI:29105"/>
    </cofactor>
</comment>
<dbReference type="AlphaFoldDB" id="A3LUA4"/>
<dbReference type="InParanoid" id="A3LUA4"/>
<keyword evidence="4" id="KW-0862">Zinc</keyword>
<dbReference type="InterPro" id="IPR013154">
    <property type="entry name" value="ADH-like_N"/>
</dbReference>
<dbReference type="InterPro" id="IPR036291">
    <property type="entry name" value="NAD(P)-bd_dom_sf"/>
</dbReference>
<proteinExistence type="inferred from homology"/>
<dbReference type="PANTHER" id="PTHR42940:SF8">
    <property type="entry name" value="VACUOLAR PROTEIN SORTING-ASSOCIATED PROTEIN 11"/>
    <property type="match status" value="1"/>
</dbReference>
<feature type="domain" description="Alcohol dehydrogenase-like N-terminal" evidence="7">
    <location>
        <begin position="31"/>
        <end position="149"/>
    </location>
</feature>
<dbReference type="GO" id="GO:0004022">
    <property type="term" value="F:alcohol dehydrogenase (NAD+) activity"/>
    <property type="evidence" value="ECO:0007669"/>
    <property type="project" value="TreeGrafter"/>
</dbReference>
<sequence>MSIPKTQVAYGYVPGKKTIQCFPNHPVQTPGDNQVLLKIEAAGMCHSDHNILLSGPLAGGKGEPKMVMGHEIAGQIVQVGKNLEKSDIYEIGGRFAVTIAKACGECEMCRGGVDNACGNSVMAYGLNCDGGFQQYLLIDNLRTLLPIPEGMSYEDAAVSTDAVLTPFHAIQKVRDLLHPTTKVLVQGLGGLGLNAVQILKSYNCNIVACDIKEESRELAKGLGAAETYANIGDSSHSIESFDLCFDFVGIDITFKNSQSYVKNHGKIVMVGLGRYKLSTLNFELARRDVEIIFNFGGTSLEQIECMKWISLGRIKPVAQVVDMEQLPNYMEKLANNAIKGRMVFRPNFRKSNL</sequence>
<evidence type="ECO:0000259" key="7">
    <source>
        <dbReference type="Pfam" id="PF08240"/>
    </source>
</evidence>
<evidence type="ECO:0000256" key="1">
    <source>
        <dbReference type="ARBA" id="ARBA00001947"/>
    </source>
</evidence>
<comment type="similarity">
    <text evidence="2">Belongs to the zinc-containing alcohol dehydrogenase family.</text>
</comment>
<dbReference type="SUPFAM" id="SSF51735">
    <property type="entry name" value="NAD(P)-binding Rossmann-fold domains"/>
    <property type="match status" value="1"/>
</dbReference>
<dbReference type="InterPro" id="IPR011032">
    <property type="entry name" value="GroES-like_sf"/>
</dbReference>
<dbReference type="HOGENOM" id="CLU_026673_11_2_1"/>
<dbReference type="OrthoDB" id="1879366at2759"/>
<dbReference type="eggNOG" id="KOG0022">
    <property type="taxonomic scope" value="Eukaryota"/>
</dbReference>
<evidence type="ECO:0000256" key="4">
    <source>
        <dbReference type="ARBA" id="ARBA00022833"/>
    </source>
</evidence>
<dbReference type="Gene3D" id="3.90.180.10">
    <property type="entry name" value="Medium-chain alcohol dehydrogenases, catalytic domain"/>
    <property type="match status" value="1"/>
</dbReference>
<accession>A3LUA4</accession>
<keyword evidence="9" id="KW-1185">Reference proteome</keyword>
<evidence type="ECO:0000256" key="5">
    <source>
        <dbReference type="ARBA" id="ARBA00023002"/>
    </source>
</evidence>
<dbReference type="Pfam" id="PF08240">
    <property type="entry name" value="ADH_N"/>
    <property type="match status" value="1"/>
</dbReference>
<dbReference type="KEGG" id="pic:PICST_59150"/>
<feature type="domain" description="Alcohol dehydrogenase-like C-terminal" evidence="6">
    <location>
        <begin position="190"/>
        <end position="302"/>
    </location>
</feature>
<organism evidence="8 9">
    <name type="scientific">Scheffersomyces stipitis (strain ATCC 58785 / CBS 6054 / NBRC 10063 / NRRL Y-11545)</name>
    <name type="common">Yeast</name>
    <name type="synonym">Pichia stipitis</name>
    <dbReference type="NCBI Taxonomy" id="322104"/>
    <lineage>
        <taxon>Eukaryota</taxon>
        <taxon>Fungi</taxon>
        <taxon>Dikarya</taxon>
        <taxon>Ascomycota</taxon>
        <taxon>Saccharomycotina</taxon>
        <taxon>Pichiomycetes</taxon>
        <taxon>Debaryomycetaceae</taxon>
        <taxon>Scheffersomyces</taxon>
    </lineage>
</organism>
<reference evidence="8 9" key="1">
    <citation type="journal article" date="2007" name="Nat. Biotechnol.">
        <title>Genome sequence of the lignocellulose-bioconverting and xylose-fermenting yeast Pichia stipitis.</title>
        <authorList>
            <person name="Jeffries T.W."/>
            <person name="Grigoriev I.V."/>
            <person name="Grimwood J."/>
            <person name="Laplaza J.M."/>
            <person name="Aerts A."/>
            <person name="Salamov A."/>
            <person name="Schmutz J."/>
            <person name="Lindquist E."/>
            <person name="Dehal P."/>
            <person name="Shapiro H."/>
            <person name="Jin Y.S."/>
            <person name="Passoth V."/>
            <person name="Richardson P.M."/>
        </authorList>
    </citation>
    <scope>NUCLEOTIDE SEQUENCE [LARGE SCALE GENOMIC DNA]</scope>
    <source>
        <strain evidence="9">ATCC 58785 / CBS 6054 / NBRC 10063 / NRRL Y-11545</strain>
    </source>
</reference>
<evidence type="ECO:0000313" key="9">
    <source>
        <dbReference type="Proteomes" id="UP000002258"/>
    </source>
</evidence>
<dbReference type="CDD" id="cd08254">
    <property type="entry name" value="hydroxyacyl_CoA_DH"/>
    <property type="match status" value="1"/>
</dbReference>
<keyword evidence="3" id="KW-0479">Metal-binding</keyword>
<evidence type="ECO:0000256" key="3">
    <source>
        <dbReference type="ARBA" id="ARBA00022723"/>
    </source>
</evidence>
<evidence type="ECO:0000313" key="8">
    <source>
        <dbReference type="EMBL" id="ABN66551.1"/>
    </source>
</evidence>
<dbReference type="Pfam" id="PF00107">
    <property type="entry name" value="ADH_zinc_N"/>
    <property type="match status" value="1"/>
</dbReference>
<evidence type="ECO:0000256" key="2">
    <source>
        <dbReference type="ARBA" id="ARBA00008072"/>
    </source>
</evidence>
<gene>
    <name evidence="8" type="primary">SAD1</name>
    <name evidence="8" type="ORF">PICST_59150</name>
</gene>
<dbReference type="Proteomes" id="UP000002258">
    <property type="component" value="Chromosome 4"/>
</dbReference>
<dbReference type="OMA" id="VHGVWSC"/>
<dbReference type="Gene3D" id="3.40.50.720">
    <property type="entry name" value="NAD(P)-binding Rossmann-like Domain"/>
    <property type="match status" value="1"/>
</dbReference>
<name>A3LUA4_PICST</name>
<evidence type="ECO:0000259" key="6">
    <source>
        <dbReference type="Pfam" id="PF00107"/>
    </source>
</evidence>
<dbReference type="EMBL" id="CP000498">
    <property type="protein sequence ID" value="ABN66551.1"/>
    <property type="molecule type" value="Genomic_DNA"/>
</dbReference>
<dbReference type="PANTHER" id="PTHR42940">
    <property type="entry name" value="ALCOHOL DEHYDROGENASE 1-RELATED"/>
    <property type="match status" value="1"/>
</dbReference>
<dbReference type="GO" id="GO:0005737">
    <property type="term" value="C:cytoplasm"/>
    <property type="evidence" value="ECO:0007669"/>
    <property type="project" value="TreeGrafter"/>
</dbReference>